<dbReference type="SUPFAM" id="SSF49464">
    <property type="entry name" value="Carboxypeptidase regulatory domain-like"/>
    <property type="match status" value="1"/>
</dbReference>
<dbReference type="Pfam" id="PF13715">
    <property type="entry name" value="CarbopepD_reg_2"/>
    <property type="match status" value="1"/>
</dbReference>
<dbReference type="GO" id="GO:0006826">
    <property type="term" value="P:iron ion transport"/>
    <property type="evidence" value="ECO:0007669"/>
    <property type="project" value="UniProtKB-KW"/>
</dbReference>
<keyword evidence="3 11" id="KW-1134">Transmembrane beta strand</keyword>
<dbReference type="Pfam" id="PF00593">
    <property type="entry name" value="TonB_dep_Rec_b-barrel"/>
    <property type="match status" value="1"/>
</dbReference>
<dbReference type="Gene3D" id="2.170.130.10">
    <property type="entry name" value="TonB-dependent receptor, plug domain"/>
    <property type="match status" value="1"/>
</dbReference>
<keyword evidence="10 11" id="KW-0998">Cell outer membrane</keyword>
<dbReference type="InterPro" id="IPR023997">
    <property type="entry name" value="TonB-dep_OMP_SusC/RagA_CS"/>
</dbReference>
<evidence type="ECO:0000256" key="4">
    <source>
        <dbReference type="ARBA" id="ARBA00022496"/>
    </source>
</evidence>
<dbReference type="InterPro" id="IPR000531">
    <property type="entry name" value="Beta-barrel_TonB"/>
</dbReference>
<evidence type="ECO:0000256" key="12">
    <source>
        <dbReference type="RuleBase" id="RU003357"/>
    </source>
</evidence>
<evidence type="ECO:0000256" key="3">
    <source>
        <dbReference type="ARBA" id="ARBA00022452"/>
    </source>
</evidence>
<evidence type="ECO:0000256" key="6">
    <source>
        <dbReference type="ARBA" id="ARBA00023004"/>
    </source>
</evidence>
<comment type="caution">
    <text evidence="16">The sequence shown here is derived from an EMBL/GenBank/DDBJ whole genome shotgun (WGS) entry which is preliminary data.</text>
</comment>
<dbReference type="SUPFAM" id="SSF56935">
    <property type="entry name" value="Porins"/>
    <property type="match status" value="1"/>
</dbReference>
<keyword evidence="7" id="KW-0406">Ion transport</keyword>
<keyword evidence="13" id="KW-0732">Signal</keyword>
<evidence type="ECO:0000256" key="1">
    <source>
        <dbReference type="ARBA" id="ARBA00004571"/>
    </source>
</evidence>
<feature type="domain" description="TonB-dependent receptor plug" evidence="15">
    <location>
        <begin position="120"/>
        <end position="246"/>
    </location>
</feature>
<evidence type="ECO:0000256" key="5">
    <source>
        <dbReference type="ARBA" id="ARBA00022692"/>
    </source>
</evidence>
<evidence type="ECO:0000256" key="11">
    <source>
        <dbReference type="PROSITE-ProRule" id="PRU01360"/>
    </source>
</evidence>
<feature type="domain" description="TonB-dependent receptor-like beta-barrel" evidence="14">
    <location>
        <begin position="411"/>
        <end position="851"/>
    </location>
</feature>
<dbReference type="Gene3D" id="2.40.170.20">
    <property type="entry name" value="TonB-dependent receptor, beta-barrel domain"/>
    <property type="match status" value="1"/>
</dbReference>
<dbReference type="NCBIfam" id="TIGR04057">
    <property type="entry name" value="SusC_RagA_signa"/>
    <property type="match status" value="1"/>
</dbReference>
<dbReference type="InterPro" id="IPR023996">
    <property type="entry name" value="TonB-dep_OMP_SusC/RagA"/>
</dbReference>
<gene>
    <name evidence="16" type="ORF">DI598_01880</name>
</gene>
<reference evidence="16 17" key="1">
    <citation type="submission" date="2017-11" db="EMBL/GenBank/DDBJ databases">
        <title>Infants hospitalized years apart are colonized by the same room-sourced microbial strains.</title>
        <authorList>
            <person name="Brooks B."/>
            <person name="Olm M.R."/>
            <person name="Firek B.A."/>
            <person name="Baker R."/>
            <person name="Thomas B.C."/>
            <person name="Morowitz M.J."/>
            <person name="Banfield J.F."/>
        </authorList>
    </citation>
    <scope>NUCLEOTIDE SEQUENCE [LARGE SCALE GENOMIC DNA]</scope>
    <source>
        <strain evidence="16">S2_009_000_R2_76</strain>
    </source>
</reference>
<protein>
    <submittedName>
        <fullName evidence="16">SusC/RagA family TonB-linked outer membrane protein</fullName>
    </submittedName>
</protein>
<dbReference type="InterPro" id="IPR036942">
    <property type="entry name" value="Beta-barrel_TonB_sf"/>
</dbReference>
<organism evidence="16 17">
    <name type="scientific">Pseudopedobacter saltans</name>
    <dbReference type="NCBI Taxonomy" id="151895"/>
    <lineage>
        <taxon>Bacteria</taxon>
        <taxon>Pseudomonadati</taxon>
        <taxon>Bacteroidota</taxon>
        <taxon>Sphingobacteriia</taxon>
        <taxon>Sphingobacteriales</taxon>
        <taxon>Sphingobacteriaceae</taxon>
        <taxon>Pseudopedobacter</taxon>
    </lineage>
</organism>
<keyword evidence="4" id="KW-0410">Iron transport</keyword>
<evidence type="ECO:0000256" key="10">
    <source>
        <dbReference type="ARBA" id="ARBA00023237"/>
    </source>
</evidence>
<dbReference type="Proteomes" id="UP000249645">
    <property type="component" value="Unassembled WGS sequence"/>
</dbReference>
<accession>A0A2W5FAK7</accession>
<evidence type="ECO:0000256" key="7">
    <source>
        <dbReference type="ARBA" id="ARBA00023065"/>
    </source>
</evidence>
<dbReference type="InterPro" id="IPR037066">
    <property type="entry name" value="Plug_dom_sf"/>
</dbReference>
<dbReference type="PANTHER" id="PTHR32552">
    <property type="entry name" value="FERRICHROME IRON RECEPTOR-RELATED"/>
    <property type="match status" value="1"/>
</dbReference>
<dbReference type="InterPro" id="IPR012910">
    <property type="entry name" value="Plug_dom"/>
</dbReference>
<keyword evidence="6" id="KW-0408">Iron</keyword>
<dbReference type="EMBL" id="QFOI01000016">
    <property type="protein sequence ID" value="PZP51963.1"/>
    <property type="molecule type" value="Genomic_DNA"/>
</dbReference>
<dbReference type="Gene3D" id="2.60.40.1120">
    <property type="entry name" value="Carboxypeptidase-like, regulatory domain"/>
    <property type="match status" value="1"/>
</dbReference>
<proteinExistence type="inferred from homology"/>
<feature type="chain" id="PRO_5015900112" evidence="13">
    <location>
        <begin position="24"/>
        <end position="1036"/>
    </location>
</feature>
<dbReference type="Pfam" id="PF07715">
    <property type="entry name" value="Plug"/>
    <property type="match status" value="1"/>
</dbReference>
<dbReference type="GO" id="GO:0009279">
    <property type="term" value="C:cell outer membrane"/>
    <property type="evidence" value="ECO:0007669"/>
    <property type="project" value="UniProtKB-SubCell"/>
</dbReference>
<sequence>MKKSKIRYAFALILALMSLQTWAQEKRTVTGIVSDTANKPLANVSVVIKGTTTGTATNDLGSFTLNVATGDTLILSALNYLTKTLVISESSTYNIVLNDDKAGDLGEVVVTALGIKRSERSLSYQTQEIKADQITSNKTDNFMNALNGKVAGVTISQSASGIGGSVKVNLRGIRSVSGSNQPLYVIDGVPINNNGNANSQPNSAYGGAPDGGDGISNLNPEDIASISVLEGASAAALYGSQAQNGVIMITTKSGGNKKIAVTFSSSETMSSIAYKPKFQNSYGQDSTSAMSPYSWGKKISSSNDNLDMFFQNGLNATNSISLSSGNEKAETYFSYANTSARGIQPTNKLQRNNFTFKQIGHFFDNKLTVEANIMYLTQTLNNSPYLGLYNNPLVGLYLFPRGVDLEQYKNNYISPQNSGFNRQNWLTQDPSNTTSTMTDEFGQNPWWIINKDPNVARRNRYIIGVTAKYKFNDWANLQVRGNVDRTTDNYEANYYQGSYQYINSMGNGALVWSEQTSQLKYADAILNLSQTNKSTPFQINGLIGTSINDYQMNGNANADNSGQGYTNLKNPDLFSIGNLYSAGGAVVFPFDSRYQIQSLFANANLSYKNLLYLTLTARNDWSSTLAFTNTNHFFYPSAGLSFVLSKLFNWDPATISFAKLRANYAIVGNGLTAFRSNPSSFFSGDGHLNVNTDAALNLKPEKTYSTELGLDLRFLNDRFNLSVTYYNTNTKNQYFYIQAPVESLQNYFSINAGNVRNRGLEFILGGNAIQNTHFTWSTSVNGSWINNKILELAPDYNIERYNLTGTNNFNFASLVTTGGKFGDIYGTKFAKDDQGRIKIGGDGTTTSPYTVSSENNEYLGNPMPKFTLGWSNDFTFNDITLHLLVDGKFGGHVLSATQAFLDQYGVSAVTGDARNNNDGMVQINGVSTNGTAITEIPADQYYKSVGGRGGIMENYIYSATVVRLREASVGYNFKLSPNAFFKKLRVSVFGRNLVYFSKKAPFDPEVTMSTGNGLSGVDLFGLPATRNVGLNFSLNF</sequence>
<evidence type="ECO:0000259" key="15">
    <source>
        <dbReference type="Pfam" id="PF07715"/>
    </source>
</evidence>
<name>A0A2W5FAK7_9SPHI</name>
<evidence type="ECO:0000313" key="17">
    <source>
        <dbReference type="Proteomes" id="UP000249645"/>
    </source>
</evidence>
<dbReference type="PROSITE" id="PS52016">
    <property type="entry name" value="TONB_DEPENDENT_REC_3"/>
    <property type="match status" value="1"/>
</dbReference>
<keyword evidence="2 11" id="KW-0813">Transport</keyword>
<evidence type="ECO:0000256" key="2">
    <source>
        <dbReference type="ARBA" id="ARBA00022448"/>
    </source>
</evidence>
<dbReference type="InterPro" id="IPR008969">
    <property type="entry name" value="CarboxyPept-like_regulatory"/>
</dbReference>
<evidence type="ECO:0000259" key="14">
    <source>
        <dbReference type="Pfam" id="PF00593"/>
    </source>
</evidence>
<evidence type="ECO:0000256" key="9">
    <source>
        <dbReference type="ARBA" id="ARBA00023136"/>
    </source>
</evidence>
<dbReference type="PANTHER" id="PTHR32552:SF81">
    <property type="entry name" value="TONB-DEPENDENT OUTER MEMBRANE RECEPTOR"/>
    <property type="match status" value="1"/>
</dbReference>
<dbReference type="NCBIfam" id="TIGR04056">
    <property type="entry name" value="OMP_RagA_SusC"/>
    <property type="match status" value="1"/>
</dbReference>
<keyword evidence="5 11" id="KW-0812">Transmembrane</keyword>
<comment type="similarity">
    <text evidence="11 12">Belongs to the TonB-dependent receptor family.</text>
</comment>
<evidence type="ECO:0000256" key="13">
    <source>
        <dbReference type="SAM" id="SignalP"/>
    </source>
</evidence>
<evidence type="ECO:0000313" key="16">
    <source>
        <dbReference type="EMBL" id="PZP51963.1"/>
    </source>
</evidence>
<dbReference type="AlphaFoldDB" id="A0A2W5FAK7"/>
<feature type="signal peptide" evidence="13">
    <location>
        <begin position="1"/>
        <end position="23"/>
    </location>
</feature>
<evidence type="ECO:0000256" key="8">
    <source>
        <dbReference type="ARBA" id="ARBA00023077"/>
    </source>
</evidence>
<keyword evidence="9 11" id="KW-0472">Membrane</keyword>
<keyword evidence="8 12" id="KW-0798">TonB box</keyword>
<dbReference type="InterPro" id="IPR039426">
    <property type="entry name" value="TonB-dep_rcpt-like"/>
</dbReference>
<comment type="subcellular location">
    <subcellularLocation>
        <location evidence="1 11">Cell outer membrane</location>
        <topology evidence="1 11">Multi-pass membrane protein</topology>
    </subcellularLocation>
</comment>